<dbReference type="RefSeq" id="WP_099686732.1">
    <property type="nucleotide sequence ID" value="NZ_NWUW01000067.1"/>
</dbReference>
<gene>
    <name evidence="2" type="ORF">CO726_29905</name>
</gene>
<evidence type="ECO:0000313" key="2">
    <source>
        <dbReference type="EMBL" id="PIE91841.1"/>
    </source>
</evidence>
<feature type="signal peptide" evidence="1">
    <location>
        <begin position="1"/>
        <end position="22"/>
    </location>
</feature>
<dbReference type="AlphaFoldDB" id="A0A2G6Q4X7"/>
<organism evidence="2 3">
    <name type="scientific">Bacillus fungorum</name>
    <dbReference type="NCBI Taxonomy" id="2039284"/>
    <lineage>
        <taxon>Bacteria</taxon>
        <taxon>Bacillati</taxon>
        <taxon>Bacillota</taxon>
        <taxon>Bacilli</taxon>
        <taxon>Bacillales</taxon>
        <taxon>Bacillaceae</taxon>
        <taxon>Bacillus</taxon>
    </lineage>
</organism>
<protein>
    <submittedName>
        <fullName evidence="2">Uncharacterized protein</fullName>
    </submittedName>
</protein>
<accession>A0A2G6Q4X7</accession>
<reference evidence="2 3" key="1">
    <citation type="submission" date="2017-09" db="EMBL/GenBank/DDBJ databases">
        <title>Biocontrol bacteria screening and application from spent mushroom substrate.</title>
        <authorList>
            <person name="Sun X."/>
        </authorList>
    </citation>
    <scope>NUCLEOTIDE SEQUENCE [LARGE SCALE GENOMIC DNA]</scope>
    <source>
        <strain evidence="2 3">100374</strain>
    </source>
</reference>
<evidence type="ECO:0000256" key="1">
    <source>
        <dbReference type="SAM" id="SignalP"/>
    </source>
</evidence>
<evidence type="ECO:0000313" key="3">
    <source>
        <dbReference type="Proteomes" id="UP000228484"/>
    </source>
</evidence>
<dbReference type="EMBL" id="NWUW01000067">
    <property type="protein sequence ID" value="PIE91841.1"/>
    <property type="molecule type" value="Genomic_DNA"/>
</dbReference>
<feature type="chain" id="PRO_5039253889" evidence="1">
    <location>
        <begin position="23"/>
        <end position="174"/>
    </location>
</feature>
<keyword evidence="3" id="KW-1185">Reference proteome</keyword>
<keyword evidence="1" id="KW-0732">Signal</keyword>
<comment type="caution">
    <text evidence="2">The sequence shown here is derived from an EMBL/GenBank/DDBJ whole genome shotgun (WGS) entry which is preliminary data.</text>
</comment>
<proteinExistence type="predicted"/>
<dbReference type="Proteomes" id="UP000228484">
    <property type="component" value="Unassembled WGS sequence"/>
</dbReference>
<dbReference type="Gene3D" id="2.60.120.260">
    <property type="entry name" value="Galactose-binding domain-like"/>
    <property type="match status" value="1"/>
</dbReference>
<name>A0A2G6Q4X7_9BACI</name>
<sequence length="174" mass="19513">MKKIKTKLALGTITCGLLFSLATFNTSKISANTASITTPNTSIIDDVKISYTGAWETFIWAPNQSFVDVFHNKTRHISNQKDSVMNYTFTGTGIDWYGNRSVDYGYAEVFIDGNYSATINLYEKRGPGPLNPRLIYPIRGLEFGQHTLEIKTLGKKDPKSGNTFVDIDYLEIHN</sequence>